<reference evidence="3 4" key="1">
    <citation type="journal article" date="2013" name="PLoS Genet.">
        <title>Distinctive expansion of potential virulence genes in the genome of the oomycete fish pathogen Saprolegnia parasitica.</title>
        <authorList>
            <person name="Jiang R.H."/>
            <person name="de Bruijn I."/>
            <person name="Haas B.J."/>
            <person name="Belmonte R."/>
            <person name="Lobach L."/>
            <person name="Christie J."/>
            <person name="van den Ackerveken G."/>
            <person name="Bottin A."/>
            <person name="Bulone V."/>
            <person name="Diaz-Moreno S.M."/>
            <person name="Dumas B."/>
            <person name="Fan L."/>
            <person name="Gaulin E."/>
            <person name="Govers F."/>
            <person name="Grenville-Briggs L.J."/>
            <person name="Horner N.R."/>
            <person name="Levin J.Z."/>
            <person name="Mammella M."/>
            <person name="Meijer H.J."/>
            <person name="Morris P."/>
            <person name="Nusbaum C."/>
            <person name="Oome S."/>
            <person name="Phillips A.J."/>
            <person name="van Rooyen D."/>
            <person name="Rzeszutek E."/>
            <person name="Saraiva M."/>
            <person name="Secombes C.J."/>
            <person name="Seidl M.F."/>
            <person name="Snel B."/>
            <person name="Stassen J.H."/>
            <person name="Sykes S."/>
            <person name="Tripathy S."/>
            <person name="van den Berg H."/>
            <person name="Vega-Arreguin J.C."/>
            <person name="Wawra S."/>
            <person name="Young S.K."/>
            <person name="Zeng Q."/>
            <person name="Dieguez-Uribeondo J."/>
            <person name="Russ C."/>
            <person name="Tyler B.M."/>
            <person name="van West P."/>
        </authorList>
    </citation>
    <scope>NUCLEOTIDE SEQUENCE [LARGE SCALE GENOMIC DNA]</scope>
    <source>
        <strain evidence="3 4">CBS 223.65</strain>
    </source>
</reference>
<keyword evidence="2" id="KW-1133">Transmembrane helix</keyword>
<dbReference type="VEuPathDB" id="FungiDB:SPRG_00384"/>
<keyword evidence="4" id="KW-1185">Reference proteome</keyword>
<feature type="transmembrane region" description="Helical" evidence="2">
    <location>
        <begin position="259"/>
        <end position="279"/>
    </location>
</feature>
<feature type="compositionally biased region" description="Low complexity" evidence="1">
    <location>
        <begin position="310"/>
        <end position="329"/>
    </location>
</feature>
<protein>
    <submittedName>
        <fullName evidence="3">Uncharacterized protein</fullName>
    </submittedName>
</protein>
<dbReference type="EMBL" id="KK583189">
    <property type="protein sequence ID" value="KDO35538.1"/>
    <property type="molecule type" value="Genomic_DNA"/>
</dbReference>
<feature type="region of interest" description="Disordered" evidence="1">
    <location>
        <begin position="310"/>
        <end position="341"/>
    </location>
</feature>
<dbReference type="GeneID" id="24123028"/>
<proteinExistence type="predicted"/>
<feature type="transmembrane region" description="Helical" evidence="2">
    <location>
        <begin position="218"/>
        <end position="239"/>
    </location>
</feature>
<keyword evidence="2" id="KW-0812">Transmembrane</keyword>
<evidence type="ECO:0000313" key="4">
    <source>
        <dbReference type="Proteomes" id="UP000030745"/>
    </source>
</evidence>
<evidence type="ECO:0000256" key="1">
    <source>
        <dbReference type="SAM" id="MobiDB-lite"/>
    </source>
</evidence>
<feature type="transmembrane region" description="Helical" evidence="2">
    <location>
        <begin position="6"/>
        <end position="29"/>
    </location>
</feature>
<name>A0A067CYE8_SAPPC</name>
<evidence type="ECO:0000256" key="2">
    <source>
        <dbReference type="SAM" id="Phobius"/>
    </source>
</evidence>
<dbReference type="OrthoDB" id="10358147at2759"/>
<feature type="transmembrane region" description="Helical" evidence="2">
    <location>
        <begin position="41"/>
        <end position="61"/>
    </location>
</feature>
<organism evidence="3 4">
    <name type="scientific">Saprolegnia parasitica (strain CBS 223.65)</name>
    <dbReference type="NCBI Taxonomy" id="695850"/>
    <lineage>
        <taxon>Eukaryota</taxon>
        <taxon>Sar</taxon>
        <taxon>Stramenopiles</taxon>
        <taxon>Oomycota</taxon>
        <taxon>Saprolegniomycetes</taxon>
        <taxon>Saprolegniales</taxon>
        <taxon>Saprolegniaceae</taxon>
        <taxon>Saprolegnia</taxon>
    </lineage>
</organism>
<dbReference type="Proteomes" id="UP000030745">
    <property type="component" value="Unassembled WGS sequence"/>
</dbReference>
<feature type="transmembrane region" description="Helical" evidence="2">
    <location>
        <begin position="183"/>
        <end position="206"/>
    </location>
</feature>
<sequence>MTTSSSAGAVATAVVVLVFATRTALFLLDRSRYTKPSFLKQVLFIAVTLVLGFGAVLSFHVAQANASSTLPFESLQFNVQYLFIACGVGVCGAMASAYIAMDDPFYCVTDKDARTKLLMTAIGEKMALSAMLNKRKTERKIQYQARFSCLRYVTVGSIFWSLTVTAVRFLVTQAQVGVVTTSPWWALCFAAGVTQFIAWVAFWSIFRLMTFWPLAARLRWQASALLAASIAVPQYLTLACSTHAVDPVPAGSGVAAPTLVYNVTLAALCLVVVALLGLLHCDNHRLFEDNSVHAIVPLGSSGPKRHVASSTLHSSSRSLRSSSARSLVLGRPRSSRVVTLK</sequence>
<dbReference type="AlphaFoldDB" id="A0A067CYE8"/>
<keyword evidence="2" id="KW-0472">Membrane</keyword>
<accession>A0A067CYE8</accession>
<dbReference type="STRING" id="695850.A0A067CYE8"/>
<evidence type="ECO:0000313" key="3">
    <source>
        <dbReference type="EMBL" id="KDO35538.1"/>
    </source>
</evidence>
<dbReference type="KEGG" id="spar:SPRG_00384"/>
<feature type="transmembrane region" description="Helical" evidence="2">
    <location>
        <begin position="81"/>
        <end position="101"/>
    </location>
</feature>
<dbReference type="RefSeq" id="XP_012193873.1">
    <property type="nucleotide sequence ID" value="XM_012338483.1"/>
</dbReference>
<feature type="transmembrane region" description="Helical" evidence="2">
    <location>
        <begin position="149"/>
        <end position="171"/>
    </location>
</feature>
<dbReference type="OMA" id="NSVHAIV"/>
<gene>
    <name evidence="3" type="ORF">SPRG_00384</name>
</gene>